<dbReference type="EMBL" id="BART01021105">
    <property type="protein sequence ID" value="GAG96200.1"/>
    <property type="molecule type" value="Genomic_DNA"/>
</dbReference>
<comment type="caution">
    <text evidence="1">The sequence shown here is derived from an EMBL/GenBank/DDBJ whole genome shotgun (WGS) entry which is preliminary data.</text>
</comment>
<gene>
    <name evidence="1" type="ORF">S01H4_39041</name>
</gene>
<dbReference type="InterPro" id="IPR029058">
    <property type="entry name" value="AB_hydrolase_fold"/>
</dbReference>
<dbReference type="AlphaFoldDB" id="X1BMH7"/>
<dbReference type="InterPro" id="IPR010765">
    <property type="entry name" value="DUF1350"/>
</dbReference>
<dbReference type="Pfam" id="PF07082">
    <property type="entry name" value="DUF1350"/>
    <property type="match status" value="1"/>
</dbReference>
<feature type="non-terminal residue" evidence="1">
    <location>
        <position position="170"/>
    </location>
</feature>
<evidence type="ECO:0000313" key="1">
    <source>
        <dbReference type="EMBL" id="GAG96200.1"/>
    </source>
</evidence>
<reference evidence="1" key="1">
    <citation type="journal article" date="2014" name="Front. Microbiol.">
        <title>High frequency of phylogenetically diverse reductive dehalogenase-homologous genes in deep subseafloor sedimentary metagenomes.</title>
        <authorList>
            <person name="Kawai M."/>
            <person name="Futagami T."/>
            <person name="Toyoda A."/>
            <person name="Takaki Y."/>
            <person name="Nishi S."/>
            <person name="Hori S."/>
            <person name="Arai W."/>
            <person name="Tsubouchi T."/>
            <person name="Morono Y."/>
            <person name="Uchiyama I."/>
            <person name="Ito T."/>
            <person name="Fujiyama A."/>
            <person name="Inagaki F."/>
            <person name="Takami H."/>
        </authorList>
    </citation>
    <scope>NUCLEOTIDE SEQUENCE</scope>
    <source>
        <strain evidence="1">Expedition CK06-06</strain>
    </source>
</reference>
<dbReference type="PANTHER" id="PTHR34127">
    <property type="entry name" value="OS04G0405600 PROTEIN"/>
    <property type="match status" value="1"/>
</dbReference>
<organism evidence="1">
    <name type="scientific">marine sediment metagenome</name>
    <dbReference type="NCBI Taxonomy" id="412755"/>
    <lineage>
        <taxon>unclassified sequences</taxon>
        <taxon>metagenomes</taxon>
        <taxon>ecological metagenomes</taxon>
    </lineage>
</organism>
<name>X1BMH7_9ZZZZ</name>
<accession>X1BMH7</accession>
<dbReference type="PANTHER" id="PTHR34127:SF1">
    <property type="entry name" value="OS04G0405600 PROTEIN"/>
    <property type="match status" value="1"/>
</dbReference>
<dbReference type="SUPFAM" id="SSF53474">
    <property type="entry name" value="alpha/beta-Hydrolases"/>
    <property type="match status" value="1"/>
</dbReference>
<sequence length="170" mass="18041">MATPYTLSFDYIATCDDIIGRFERIAPSLARQFGPVPVVGVGHSCGALLQLLITTLFPDTPRAANILLSYNNKGVKEAIPLFDEVFAPLFVSLANNETNPLSEAIGGAGDGSTFPPSSVDLINFGIQLGRNAVQGDLPSDELLSDIAKKTTPKPLASVLPQDIVVPSFVR</sequence>
<proteinExistence type="predicted"/>
<protein>
    <submittedName>
        <fullName evidence="1">Uncharacterized protein</fullName>
    </submittedName>
</protein>